<evidence type="ECO:0000256" key="2">
    <source>
        <dbReference type="ARBA" id="ARBA00022649"/>
    </source>
</evidence>
<dbReference type="Gene3D" id="3.40.50.1010">
    <property type="entry name" value="5'-nuclease"/>
    <property type="match status" value="1"/>
</dbReference>
<evidence type="ECO:0000313" key="11">
    <source>
        <dbReference type="Proteomes" id="UP000261284"/>
    </source>
</evidence>
<dbReference type="GO" id="GO:0016787">
    <property type="term" value="F:hydrolase activity"/>
    <property type="evidence" value="ECO:0007669"/>
    <property type="project" value="UniProtKB-KW"/>
</dbReference>
<evidence type="ECO:0000256" key="5">
    <source>
        <dbReference type="ARBA" id="ARBA00022801"/>
    </source>
</evidence>
<dbReference type="AlphaFoldDB" id="A0A3E1NJH5"/>
<feature type="domain" description="PIN" evidence="9">
    <location>
        <begin position="4"/>
        <end position="121"/>
    </location>
</feature>
<evidence type="ECO:0000256" key="8">
    <source>
        <dbReference type="HAMAP-Rule" id="MF_00265"/>
    </source>
</evidence>
<dbReference type="HAMAP" id="MF_00265">
    <property type="entry name" value="VapC_Nob1"/>
    <property type="match status" value="1"/>
</dbReference>
<comment type="caution">
    <text evidence="10">The sequence shown here is derived from an EMBL/GenBank/DDBJ whole genome shotgun (WGS) entry which is preliminary data.</text>
</comment>
<dbReference type="Pfam" id="PF01850">
    <property type="entry name" value="PIN"/>
    <property type="match status" value="1"/>
</dbReference>
<dbReference type="GO" id="GO:0000287">
    <property type="term" value="F:magnesium ion binding"/>
    <property type="evidence" value="ECO:0007669"/>
    <property type="project" value="UniProtKB-UniRule"/>
</dbReference>
<dbReference type="PANTHER" id="PTHR33653">
    <property type="entry name" value="RIBONUCLEASE VAPC2"/>
    <property type="match status" value="1"/>
</dbReference>
<keyword evidence="8" id="KW-0800">Toxin</keyword>
<evidence type="ECO:0000256" key="1">
    <source>
        <dbReference type="ARBA" id="ARBA00001946"/>
    </source>
</evidence>
<keyword evidence="4 8" id="KW-0479">Metal-binding</keyword>
<name>A0A3E1NJH5_9BACT</name>
<evidence type="ECO:0000259" key="9">
    <source>
        <dbReference type="SMART" id="SM00670"/>
    </source>
</evidence>
<dbReference type="InterPro" id="IPR022907">
    <property type="entry name" value="VapC_family"/>
</dbReference>
<dbReference type="Proteomes" id="UP000261284">
    <property type="component" value="Unassembled WGS sequence"/>
</dbReference>
<gene>
    <name evidence="8" type="primary">vapC</name>
    <name evidence="10" type="ORF">DXN05_10345</name>
</gene>
<evidence type="ECO:0000256" key="7">
    <source>
        <dbReference type="ARBA" id="ARBA00038093"/>
    </source>
</evidence>
<evidence type="ECO:0000256" key="3">
    <source>
        <dbReference type="ARBA" id="ARBA00022722"/>
    </source>
</evidence>
<accession>A0A3E1NJH5</accession>
<dbReference type="InterPro" id="IPR050556">
    <property type="entry name" value="Type_II_TA_system_RNase"/>
</dbReference>
<feature type="binding site" evidence="8">
    <location>
        <position position="9"/>
    </location>
    <ligand>
        <name>Mg(2+)</name>
        <dbReference type="ChEBI" id="CHEBI:18420"/>
    </ligand>
</feature>
<evidence type="ECO:0000256" key="6">
    <source>
        <dbReference type="ARBA" id="ARBA00022842"/>
    </source>
</evidence>
<dbReference type="InterPro" id="IPR002716">
    <property type="entry name" value="PIN_dom"/>
</dbReference>
<dbReference type="RefSeq" id="WP_116847185.1">
    <property type="nucleotide sequence ID" value="NZ_QTJU01000003.1"/>
</dbReference>
<comment type="similarity">
    <text evidence="7 8">Belongs to the PINc/VapC protein family.</text>
</comment>
<keyword evidence="2 8" id="KW-1277">Toxin-antitoxin system</keyword>
<dbReference type="SMART" id="SM00670">
    <property type="entry name" value="PINc"/>
    <property type="match status" value="1"/>
</dbReference>
<dbReference type="OrthoDB" id="9804823at2"/>
<feature type="binding site" evidence="8">
    <location>
        <position position="98"/>
    </location>
    <ligand>
        <name>Mg(2+)</name>
        <dbReference type="ChEBI" id="CHEBI:18420"/>
    </ligand>
</feature>
<sequence>MIGNKCLLDTSIIVHAFRSNNDISERLDAIEDIYVPVTVIGELYYGAYKSNETQKQLNRLQSFLQNCRIIPTDVSTADIYGAVKTALARKGKPIPENDMWIAAAAIQYGLPLFTSDKHFLEIEGIQLV</sequence>
<comment type="function">
    <text evidence="8">Toxic component of a toxin-antitoxin (TA) system. An RNase.</text>
</comment>
<proteinExistence type="inferred from homology"/>
<reference evidence="10 11" key="1">
    <citation type="submission" date="2018-08" db="EMBL/GenBank/DDBJ databases">
        <title>Chitinophagaceae sp. K23C18032701, a novel bacterium isolated from forest soil.</title>
        <authorList>
            <person name="Wang C."/>
        </authorList>
    </citation>
    <scope>NUCLEOTIDE SEQUENCE [LARGE SCALE GENOMIC DNA]</scope>
    <source>
        <strain evidence="10 11">K23C18032701</strain>
    </source>
</reference>
<keyword evidence="11" id="KW-1185">Reference proteome</keyword>
<dbReference type="SUPFAM" id="SSF88723">
    <property type="entry name" value="PIN domain-like"/>
    <property type="match status" value="1"/>
</dbReference>
<dbReference type="EC" id="3.1.-.-" evidence="8"/>
<comment type="cofactor">
    <cofactor evidence="1 8">
        <name>Mg(2+)</name>
        <dbReference type="ChEBI" id="CHEBI:18420"/>
    </cofactor>
</comment>
<dbReference type="InterPro" id="IPR029060">
    <property type="entry name" value="PIN-like_dom_sf"/>
</dbReference>
<protein>
    <recommendedName>
        <fullName evidence="8">Ribonuclease VapC</fullName>
        <shortName evidence="8">RNase VapC</shortName>
        <ecNumber evidence="8">3.1.-.-</ecNumber>
    </recommendedName>
    <alternativeName>
        <fullName evidence="8">Toxin VapC</fullName>
    </alternativeName>
</protein>
<dbReference type="EMBL" id="QTJU01000003">
    <property type="protein sequence ID" value="RFM27938.1"/>
    <property type="molecule type" value="Genomic_DNA"/>
</dbReference>
<evidence type="ECO:0000256" key="4">
    <source>
        <dbReference type="ARBA" id="ARBA00022723"/>
    </source>
</evidence>
<dbReference type="CDD" id="cd18753">
    <property type="entry name" value="PIN_VapC4-5_FitB-like"/>
    <property type="match status" value="1"/>
</dbReference>
<keyword evidence="3 8" id="KW-0540">Nuclease</keyword>
<keyword evidence="6 8" id="KW-0460">Magnesium</keyword>
<organism evidence="10 11">
    <name type="scientific">Deminuibacter soli</name>
    <dbReference type="NCBI Taxonomy" id="2291815"/>
    <lineage>
        <taxon>Bacteria</taxon>
        <taxon>Pseudomonadati</taxon>
        <taxon>Bacteroidota</taxon>
        <taxon>Chitinophagia</taxon>
        <taxon>Chitinophagales</taxon>
        <taxon>Chitinophagaceae</taxon>
        <taxon>Deminuibacter</taxon>
    </lineage>
</organism>
<dbReference type="GO" id="GO:0090729">
    <property type="term" value="F:toxin activity"/>
    <property type="evidence" value="ECO:0007669"/>
    <property type="project" value="UniProtKB-KW"/>
</dbReference>
<dbReference type="GO" id="GO:0004540">
    <property type="term" value="F:RNA nuclease activity"/>
    <property type="evidence" value="ECO:0007669"/>
    <property type="project" value="InterPro"/>
</dbReference>
<evidence type="ECO:0000313" key="10">
    <source>
        <dbReference type="EMBL" id="RFM27938.1"/>
    </source>
</evidence>
<dbReference type="PANTHER" id="PTHR33653:SF1">
    <property type="entry name" value="RIBONUCLEASE VAPC2"/>
    <property type="match status" value="1"/>
</dbReference>
<keyword evidence="5 8" id="KW-0378">Hydrolase</keyword>